<accession>A0ABV1FTN3</accession>
<dbReference type="EMBL" id="JBBNFP010000074">
    <property type="protein sequence ID" value="MEQ2487742.1"/>
    <property type="molecule type" value="Genomic_DNA"/>
</dbReference>
<evidence type="ECO:0000313" key="2">
    <source>
        <dbReference type="Proteomes" id="UP001487296"/>
    </source>
</evidence>
<sequence length="112" mass="12405">MADGKFTVTSASVNTDYNLSDVTEYHFEKVDTVTLGVEKLEKANFTLTYTDNTHVRVTGTKARVAQLYSLDGQLLTTRPTANGAVTVSLAKCKPGVYVLRLENDRSFKVIRK</sequence>
<keyword evidence="2" id="KW-1185">Reference proteome</keyword>
<protein>
    <submittedName>
        <fullName evidence="1">T9SS type A sorting domain-containing protein</fullName>
    </submittedName>
</protein>
<dbReference type="InterPro" id="IPR026444">
    <property type="entry name" value="Secre_tail"/>
</dbReference>
<gene>
    <name evidence="1" type="ORF">AAAT34_11915</name>
</gene>
<dbReference type="NCBIfam" id="TIGR04183">
    <property type="entry name" value="Por_Secre_tail"/>
    <property type="match status" value="1"/>
</dbReference>
<dbReference type="Proteomes" id="UP001487296">
    <property type="component" value="Unassembled WGS sequence"/>
</dbReference>
<proteinExistence type="predicted"/>
<organism evidence="1 2">
    <name type="scientific">Hallella faecis</name>
    <dbReference type="NCBI Taxonomy" id="2841596"/>
    <lineage>
        <taxon>Bacteria</taxon>
        <taxon>Pseudomonadati</taxon>
        <taxon>Bacteroidota</taxon>
        <taxon>Bacteroidia</taxon>
        <taxon>Bacteroidales</taxon>
        <taxon>Prevotellaceae</taxon>
        <taxon>Hallella</taxon>
    </lineage>
</organism>
<evidence type="ECO:0000313" key="1">
    <source>
        <dbReference type="EMBL" id="MEQ2487742.1"/>
    </source>
</evidence>
<reference evidence="1 2" key="1">
    <citation type="submission" date="2024-04" db="EMBL/GenBank/DDBJ databases">
        <title>Human intestinal bacterial collection.</title>
        <authorList>
            <person name="Pauvert C."/>
            <person name="Hitch T.C.A."/>
            <person name="Clavel T."/>
        </authorList>
    </citation>
    <scope>NUCLEOTIDE SEQUENCE [LARGE SCALE GENOMIC DNA]</scope>
    <source>
        <strain evidence="1 2">CLA-AA-H145</strain>
    </source>
</reference>
<name>A0ABV1FTN3_9BACT</name>
<dbReference type="RefSeq" id="WP_215760823.1">
    <property type="nucleotide sequence ID" value="NZ_JAHKBE010000078.1"/>
</dbReference>
<comment type="caution">
    <text evidence="1">The sequence shown here is derived from an EMBL/GenBank/DDBJ whole genome shotgun (WGS) entry which is preliminary data.</text>
</comment>